<dbReference type="Gene3D" id="3.10.350.10">
    <property type="entry name" value="LysM domain"/>
    <property type="match status" value="3"/>
</dbReference>
<dbReference type="eggNOG" id="COG0739">
    <property type="taxonomic scope" value="Bacteria"/>
</dbReference>
<keyword evidence="4" id="KW-1185">Reference proteome</keyword>
<dbReference type="InterPro" id="IPR016047">
    <property type="entry name" value="M23ase_b-sheet_dom"/>
</dbReference>
<dbReference type="SUPFAM" id="SSF54106">
    <property type="entry name" value="LysM domain"/>
    <property type="match status" value="1"/>
</dbReference>
<evidence type="ECO:0000313" key="3">
    <source>
        <dbReference type="EMBL" id="ADE57592.1"/>
    </source>
</evidence>
<dbReference type="InterPro" id="IPR050570">
    <property type="entry name" value="Cell_wall_metabolism_enzyme"/>
</dbReference>
<sequence>MKDSPANSNHSKSGRMGFMIVMLLMFSTAIFITVCASNRSAGVAWGNLQDDQENKDDNAQFPAGFVVIDMSGAVANDMDLTDETIGIGPLPEEEGLSDYGYGGEVLMASSESSDFATDDVDPEVDVIAPEEEKEVRVEKESAESADKAEGAEKAKVPEGTKEVSEVVLSEVKTKWEEYTVKAGETLIDIASRYNVTVEDITKANELKNPNRLTLNQKLLIPHSPDDVEIVLEEVRTRKARLAEKQRKVKPLEVTTYTVANGDSLWSISNTFSLEIDTLFGSNDLKDPNVLKPGKQLRIPNQDGIFYTVKKGDTLDSIVKKFQISIDKVKEINESRVDLAILKIGEELFLPEARPEVSAFGSSSGKGSSSKSGATYSRSFRWPVVGRINSPFGWRRHPITRRKSFHTGIDIKASRGYRIRAAKDGQVVYSGWMGGYGRVVVLSHGQGYSTLYAHCSSLSVKKGQRVSQGQVIGLVGTSGRATGPHLHFEVRKNNSPINPLKVLR</sequence>
<dbReference type="HOGENOM" id="CLU_029425_14_0_0"/>
<proteinExistence type="predicted"/>
<dbReference type="Gene3D" id="2.70.70.10">
    <property type="entry name" value="Glucose Permease (Domain IIA)"/>
    <property type="match status" value="1"/>
</dbReference>
<dbReference type="KEGG" id="aco:Amico_1475"/>
<dbReference type="SUPFAM" id="SSF51261">
    <property type="entry name" value="Duplicated hybrid motif"/>
    <property type="match status" value="1"/>
</dbReference>
<feature type="compositionally biased region" description="Basic and acidic residues" evidence="1">
    <location>
        <begin position="133"/>
        <end position="156"/>
    </location>
</feature>
<dbReference type="SMART" id="SM00257">
    <property type="entry name" value="LysM"/>
    <property type="match status" value="3"/>
</dbReference>
<feature type="domain" description="LysM" evidence="2">
    <location>
        <begin position="254"/>
        <end position="298"/>
    </location>
</feature>
<organism evidence="3 4">
    <name type="scientific">Aminobacterium colombiense (strain DSM 12261 / ALA-1)</name>
    <dbReference type="NCBI Taxonomy" id="572547"/>
    <lineage>
        <taxon>Bacteria</taxon>
        <taxon>Thermotogati</taxon>
        <taxon>Synergistota</taxon>
        <taxon>Synergistia</taxon>
        <taxon>Synergistales</taxon>
        <taxon>Aminobacteriaceae</taxon>
        <taxon>Aminobacterium</taxon>
    </lineage>
</organism>
<protein>
    <submittedName>
        <fullName evidence="3">Peptidase M23</fullName>
    </submittedName>
</protein>
<dbReference type="eggNOG" id="COG1388">
    <property type="taxonomic scope" value="Bacteria"/>
</dbReference>
<feature type="region of interest" description="Disordered" evidence="1">
    <location>
        <begin position="131"/>
        <end position="156"/>
    </location>
</feature>
<dbReference type="RefSeq" id="WP_013048855.1">
    <property type="nucleotide sequence ID" value="NC_014011.1"/>
</dbReference>
<gene>
    <name evidence="3" type="ordered locus">Amico_1475</name>
</gene>
<dbReference type="STRING" id="572547.Amico_1475"/>
<dbReference type="Proteomes" id="UP000002366">
    <property type="component" value="Chromosome"/>
</dbReference>
<feature type="domain" description="LysM" evidence="2">
    <location>
        <begin position="304"/>
        <end position="349"/>
    </location>
</feature>
<dbReference type="EMBL" id="CP001997">
    <property type="protein sequence ID" value="ADE57592.1"/>
    <property type="molecule type" value="Genomic_DNA"/>
</dbReference>
<dbReference type="PROSITE" id="PS51782">
    <property type="entry name" value="LYSM"/>
    <property type="match status" value="3"/>
</dbReference>
<dbReference type="OrthoDB" id="9809488at2"/>
<evidence type="ECO:0000256" key="1">
    <source>
        <dbReference type="SAM" id="MobiDB-lite"/>
    </source>
</evidence>
<dbReference type="InterPro" id="IPR036779">
    <property type="entry name" value="LysM_dom_sf"/>
</dbReference>
<dbReference type="Pfam" id="PF01551">
    <property type="entry name" value="Peptidase_M23"/>
    <property type="match status" value="1"/>
</dbReference>
<feature type="domain" description="LysM" evidence="2">
    <location>
        <begin position="176"/>
        <end position="220"/>
    </location>
</feature>
<dbReference type="CDD" id="cd00118">
    <property type="entry name" value="LysM"/>
    <property type="match status" value="3"/>
</dbReference>
<dbReference type="FunFam" id="2.70.70.10:FF:000006">
    <property type="entry name" value="M23 family peptidase"/>
    <property type="match status" value="1"/>
</dbReference>
<evidence type="ECO:0000313" key="4">
    <source>
        <dbReference type="Proteomes" id="UP000002366"/>
    </source>
</evidence>
<dbReference type="PANTHER" id="PTHR21666">
    <property type="entry name" value="PEPTIDASE-RELATED"/>
    <property type="match status" value="1"/>
</dbReference>
<dbReference type="AlphaFoldDB" id="D5EGB0"/>
<dbReference type="CDD" id="cd12797">
    <property type="entry name" value="M23_peptidase"/>
    <property type="match status" value="1"/>
</dbReference>
<dbReference type="PANTHER" id="PTHR21666:SF270">
    <property type="entry name" value="MUREIN HYDROLASE ACTIVATOR ENVC"/>
    <property type="match status" value="1"/>
</dbReference>
<dbReference type="InterPro" id="IPR011055">
    <property type="entry name" value="Dup_hybrid_motif"/>
</dbReference>
<dbReference type="MEROPS" id="M23.009"/>
<evidence type="ECO:0000259" key="2">
    <source>
        <dbReference type="PROSITE" id="PS51782"/>
    </source>
</evidence>
<name>D5EGB0_AMICL</name>
<reference evidence="3 4" key="1">
    <citation type="journal article" date="2010" name="Stand. Genomic Sci.">
        <title>Complete genome sequence of Aminobacterium colombiense type strain (ALA-1).</title>
        <authorList>
            <person name="Chertkov O."/>
            <person name="Sikorski J."/>
            <person name="Brambilla E."/>
            <person name="Lapidus A."/>
            <person name="Copeland A."/>
            <person name="Glavina Del Rio T."/>
            <person name="Nolan M."/>
            <person name="Lucas S."/>
            <person name="Tice H."/>
            <person name="Cheng J.F."/>
            <person name="Han C."/>
            <person name="Detter J.C."/>
            <person name="Bruce D."/>
            <person name="Tapia R."/>
            <person name="Goodwin L."/>
            <person name="Pitluck S."/>
            <person name="Liolios K."/>
            <person name="Ivanova N."/>
            <person name="Mavromatis K."/>
            <person name="Ovchinnikova G."/>
            <person name="Pati A."/>
            <person name="Chen A."/>
            <person name="Palaniappan K."/>
            <person name="Land M."/>
            <person name="Hauser L."/>
            <person name="Chang Y.J."/>
            <person name="Jeffries C.D."/>
            <person name="Spring S."/>
            <person name="Rohde M."/>
            <person name="Goker M."/>
            <person name="Bristow J."/>
            <person name="Eisen J.A."/>
            <person name="Markowitz V."/>
            <person name="Hugenholtz P."/>
            <person name="Kyrpides N.C."/>
            <person name="Klenk H.P."/>
        </authorList>
    </citation>
    <scope>NUCLEOTIDE SEQUENCE [LARGE SCALE GENOMIC DNA]</scope>
    <source>
        <strain evidence="4">DSM 12261 / ALA-1</strain>
    </source>
</reference>
<dbReference type="GO" id="GO:0004222">
    <property type="term" value="F:metalloendopeptidase activity"/>
    <property type="evidence" value="ECO:0007669"/>
    <property type="project" value="TreeGrafter"/>
</dbReference>
<accession>D5EGB0</accession>
<dbReference type="Pfam" id="PF01476">
    <property type="entry name" value="LysM"/>
    <property type="match status" value="3"/>
</dbReference>
<dbReference type="InterPro" id="IPR018392">
    <property type="entry name" value="LysM"/>
</dbReference>